<protein>
    <submittedName>
        <fullName evidence="1">Hsp20/alpha crystallin family protein</fullName>
    </submittedName>
</protein>
<reference evidence="1 2" key="1">
    <citation type="journal article" date="2020" name="Appl. Environ. Microbiol.">
        <title>Genomic Characteristics of a Novel Species of Ammonia-Oxidizing Archaea from the Jiulong River Estuary.</title>
        <authorList>
            <person name="Zou D."/>
            <person name="Wan R."/>
            <person name="Han L."/>
            <person name="Xu M.N."/>
            <person name="Liu Y."/>
            <person name="Liu H."/>
            <person name="Kao S.J."/>
            <person name="Li M."/>
        </authorList>
    </citation>
    <scope>NUCLEOTIDE SEQUENCE [LARGE SCALE GENOMIC DNA]</scope>
    <source>
        <strain evidence="1">S2bin1</strain>
    </source>
</reference>
<comment type="caution">
    <text evidence="1">The sequence shown here is derived from an EMBL/GenBank/DDBJ whole genome shotgun (WGS) entry which is preliminary data.</text>
</comment>
<accession>A0AC60WBM9</accession>
<sequence>ICNQRPNVIDKKIRLPVDVNDEDDAVSSAKYSQGVLTIIIPVHKHGKEIKVE</sequence>
<feature type="non-terminal residue" evidence="1">
    <location>
        <position position="1"/>
    </location>
</feature>
<proteinExistence type="predicted"/>
<evidence type="ECO:0000313" key="1">
    <source>
        <dbReference type="EMBL" id="MBA4464331.1"/>
    </source>
</evidence>
<name>A0AC60WBM9_9ARCH</name>
<dbReference type="Proteomes" id="UP000591542">
    <property type="component" value="Unassembled WGS sequence"/>
</dbReference>
<evidence type="ECO:0000313" key="2">
    <source>
        <dbReference type="Proteomes" id="UP000591542"/>
    </source>
</evidence>
<dbReference type="EMBL" id="JACEMX010000176">
    <property type="protein sequence ID" value="MBA4464331.1"/>
    <property type="molecule type" value="Genomic_DNA"/>
</dbReference>
<organism evidence="1 2">
    <name type="scientific">Candidatus Nitrosomaritimum aestuariumsis</name>
    <dbReference type="NCBI Taxonomy" id="3342354"/>
    <lineage>
        <taxon>Archaea</taxon>
        <taxon>Nitrososphaerota</taxon>
        <taxon>Nitrososphaeria</taxon>
        <taxon>Nitrosopumilales</taxon>
        <taxon>Nitrosopumilaceae</taxon>
        <taxon>Candidatus Nitrosomaritimum</taxon>
    </lineage>
</organism>
<gene>
    <name evidence="1" type="ORF">H2B01_09185</name>
</gene>